<evidence type="ECO:0000313" key="5">
    <source>
        <dbReference type="Proteomes" id="UP000236732"/>
    </source>
</evidence>
<feature type="compositionally biased region" description="Basic and acidic residues" evidence="1">
    <location>
        <begin position="39"/>
        <end position="48"/>
    </location>
</feature>
<organism evidence="4 5">
    <name type="scientific">Nonomuraea solani</name>
    <dbReference type="NCBI Taxonomy" id="1144553"/>
    <lineage>
        <taxon>Bacteria</taxon>
        <taxon>Bacillati</taxon>
        <taxon>Actinomycetota</taxon>
        <taxon>Actinomycetes</taxon>
        <taxon>Streptosporangiales</taxon>
        <taxon>Streptosporangiaceae</taxon>
        <taxon>Nonomuraea</taxon>
    </lineage>
</organism>
<feature type="domain" description="Deoxyribonuclease NucA/NucB" evidence="3">
    <location>
        <begin position="379"/>
        <end position="448"/>
    </location>
</feature>
<feature type="region of interest" description="Disordered" evidence="1">
    <location>
        <begin position="321"/>
        <end position="341"/>
    </location>
</feature>
<evidence type="ECO:0000259" key="3">
    <source>
        <dbReference type="Pfam" id="PF14040"/>
    </source>
</evidence>
<dbReference type="OrthoDB" id="2751008at2"/>
<evidence type="ECO:0000313" key="4">
    <source>
        <dbReference type="EMBL" id="SEG16040.1"/>
    </source>
</evidence>
<gene>
    <name evidence="4" type="ORF">SAMN05444920_10249</name>
</gene>
<keyword evidence="2" id="KW-0732">Signal</keyword>
<dbReference type="AlphaFoldDB" id="A0A1H5XXD1"/>
<feature type="region of interest" description="Disordered" evidence="1">
    <location>
        <begin position="26"/>
        <end position="48"/>
    </location>
</feature>
<name>A0A1H5XXD1_9ACTN</name>
<reference evidence="4 5" key="1">
    <citation type="submission" date="2016-10" db="EMBL/GenBank/DDBJ databases">
        <authorList>
            <person name="de Groot N.N."/>
        </authorList>
    </citation>
    <scope>NUCLEOTIDE SEQUENCE [LARGE SCALE GENOMIC DNA]</scope>
    <source>
        <strain evidence="4 5">CGMCC 4.7037</strain>
    </source>
</reference>
<dbReference type="EMBL" id="FNVT01000002">
    <property type="protein sequence ID" value="SEG16040.1"/>
    <property type="molecule type" value="Genomic_DNA"/>
</dbReference>
<feature type="signal peptide" evidence="2">
    <location>
        <begin position="1"/>
        <end position="27"/>
    </location>
</feature>
<protein>
    <submittedName>
        <fullName evidence="4">Deoxyribonuclease NucA/NucB</fullName>
    </submittedName>
</protein>
<sequence>MSRRTRMTMAVLLPLVLCAAGLSPAHARPPTPSPGATFDKVEPLSPDEARKRALRRAAELGNHSYYDADKVTDDGRSRQSLGRLATTAAFPATPPQPDTGDCLAKPEAARRSGWTYNRLLWCQAFGYKADYFKVSTSGPPTYMGSVIIDWQMAAMGSNTQRSLRVFWRPVAGSVRYVGWTTANPTGQPFAVHAECAQAAPYCSYAGTTPSKSWSAWNTTTDWFSWDLTSPAQAGDPTREKITTPDWHLVTDATSLDYPLIPPGKTDDLPFRCDSADYFSRFGQAFDRACVFTDVIPHLQYNLSSAKHGTVARHIQDAQLSPDTSYPIESHRKTIPGRWEPDPDPEFGSLHRVPGTGAIAASNTTWKNYACNRNGAYNATTGLPPKTPQQEAEGWQCDEYPFRSTAEGAGSGTWDFSVRWVPGTQNGSAGGSLIAFFFDDRILHVNDPFWVKINP</sequence>
<dbReference type="InterPro" id="IPR029476">
    <property type="entry name" value="DNase_NucA_NucB"/>
</dbReference>
<evidence type="ECO:0000256" key="1">
    <source>
        <dbReference type="SAM" id="MobiDB-lite"/>
    </source>
</evidence>
<keyword evidence="5" id="KW-1185">Reference proteome</keyword>
<evidence type="ECO:0000256" key="2">
    <source>
        <dbReference type="SAM" id="SignalP"/>
    </source>
</evidence>
<accession>A0A1H5XXD1</accession>
<proteinExistence type="predicted"/>
<dbReference type="RefSeq" id="WP_146103559.1">
    <property type="nucleotide sequence ID" value="NZ_FNVT01000002.1"/>
</dbReference>
<dbReference type="Proteomes" id="UP000236732">
    <property type="component" value="Unassembled WGS sequence"/>
</dbReference>
<feature type="chain" id="PRO_5009289937" evidence="2">
    <location>
        <begin position="28"/>
        <end position="454"/>
    </location>
</feature>
<dbReference type="Pfam" id="PF14040">
    <property type="entry name" value="DNase_NucA_NucB"/>
    <property type="match status" value="1"/>
</dbReference>